<evidence type="ECO:0000313" key="1">
    <source>
        <dbReference type="EMBL" id="KAL1513506.1"/>
    </source>
</evidence>
<dbReference type="AlphaFoldDB" id="A0ABD1F7F1"/>
<comment type="caution">
    <text evidence="1">The sequence shown here is derived from an EMBL/GenBank/DDBJ whole genome shotgun (WGS) entry which is preliminary data.</text>
</comment>
<sequence length="201" mass="23413">MSEGTPNRDYKKDPILTPVKLPKSPAAQCNQRNLTGAPRVIRDIVADLHSNIQIWNDIHTKGVDQVWKYMNLKLTTTEIYTLELDLSMKEMELVKNDLRNAYNQFNLLENRCEAFSKLPNMPSPVFFSLSAKEIYKLFGEICEAYRKESKVKNFVIENMAHTKDNDEVRFYATCWTWPVNLDRINIKMESLLIETGHRPIT</sequence>
<protein>
    <submittedName>
        <fullName evidence="1">Uncharacterized protein</fullName>
    </submittedName>
</protein>
<dbReference type="PANTHER" id="PTHR15827:SF2">
    <property type="entry name" value="CYCLIN-DEPENDENT KINASE 2-INTERACTING PROTEIN"/>
    <property type="match status" value="1"/>
</dbReference>
<proteinExistence type="predicted"/>
<dbReference type="PANTHER" id="PTHR15827">
    <property type="entry name" value="CYCLIN-DEPENDENT KINASE 2-INTERACTING PROTEIN"/>
    <property type="match status" value="1"/>
</dbReference>
<dbReference type="EMBL" id="JBDJPC010000002">
    <property type="protein sequence ID" value="KAL1513506.1"/>
    <property type="molecule type" value="Genomic_DNA"/>
</dbReference>
<keyword evidence="2" id="KW-1185">Reference proteome</keyword>
<gene>
    <name evidence="1" type="ORF">ABEB36_002910</name>
</gene>
<evidence type="ECO:0000313" key="2">
    <source>
        <dbReference type="Proteomes" id="UP001566132"/>
    </source>
</evidence>
<organism evidence="1 2">
    <name type="scientific">Hypothenemus hampei</name>
    <name type="common">Coffee berry borer</name>
    <dbReference type="NCBI Taxonomy" id="57062"/>
    <lineage>
        <taxon>Eukaryota</taxon>
        <taxon>Metazoa</taxon>
        <taxon>Ecdysozoa</taxon>
        <taxon>Arthropoda</taxon>
        <taxon>Hexapoda</taxon>
        <taxon>Insecta</taxon>
        <taxon>Pterygota</taxon>
        <taxon>Neoptera</taxon>
        <taxon>Endopterygota</taxon>
        <taxon>Coleoptera</taxon>
        <taxon>Polyphaga</taxon>
        <taxon>Cucujiformia</taxon>
        <taxon>Curculionidae</taxon>
        <taxon>Scolytinae</taxon>
        <taxon>Hypothenemus</taxon>
    </lineage>
</organism>
<reference evidence="1 2" key="1">
    <citation type="submission" date="2024-05" db="EMBL/GenBank/DDBJ databases">
        <title>Genetic variation in Jamaican populations of the coffee berry borer (Hypothenemus hampei).</title>
        <authorList>
            <person name="Errbii M."/>
            <person name="Myrie A."/>
        </authorList>
    </citation>
    <scope>NUCLEOTIDE SEQUENCE [LARGE SCALE GENOMIC DNA]</scope>
    <source>
        <strain evidence="1">JA-Hopewell-2020-01-JO</strain>
        <tissue evidence="1">Whole body</tissue>
    </source>
</reference>
<name>A0ABD1F7F1_HYPHA</name>
<dbReference type="Proteomes" id="UP001566132">
    <property type="component" value="Unassembled WGS sequence"/>
</dbReference>
<accession>A0ABD1F7F1</accession>